<dbReference type="EMBL" id="JAODUO010000597">
    <property type="protein sequence ID" value="KAK2177440.1"/>
    <property type="molecule type" value="Genomic_DNA"/>
</dbReference>
<gene>
    <name evidence="1" type="ORF">NP493_592g01045</name>
</gene>
<evidence type="ECO:0000313" key="2">
    <source>
        <dbReference type="Proteomes" id="UP001209878"/>
    </source>
</evidence>
<dbReference type="GO" id="GO:0003779">
    <property type="term" value="F:actin binding"/>
    <property type="evidence" value="ECO:0007669"/>
    <property type="project" value="InterPro"/>
</dbReference>
<dbReference type="AlphaFoldDB" id="A0AAD9KUA1"/>
<dbReference type="Pfam" id="PF00235">
    <property type="entry name" value="Profilin"/>
    <property type="match status" value="1"/>
</dbReference>
<accession>A0AAD9KUA1</accession>
<name>A0AAD9KUA1_RIDPI</name>
<organism evidence="1 2">
    <name type="scientific">Ridgeia piscesae</name>
    <name type="common">Tubeworm</name>
    <dbReference type="NCBI Taxonomy" id="27915"/>
    <lineage>
        <taxon>Eukaryota</taxon>
        <taxon>Metazoa</taxon>
        <taxon>Spiralia</taxon>
        <taxon>Lophotrochozoa</taxon>
        <taxon>Annelida</taxon>
        <taxon>Polychaeta</taxon>
        <taxon>Sedentaria</taxon>
        <taxon>Canalipalpata</taxon>
        <taxon>Sabellida</taxon>
        <taxon>Siboglinidae</taxon>
        <taxon>Ridgeia</taxon>
    </lineage>
</organism>
<proteinExistence type="predicted"/>
<dbReference type="Gene3D" id="3.30.450.30">
    <property type="entry name" value="Dynein light chain 2a, cytoplasmic"/>
    <property type="match status" value="1"/>
</dbReference>
<dbReference type="InterPro" id="IPR048278">
    <property type="entry name" value="PFN"/>
</dbReference>
<dbReference type="SUPFAM" id="SSF55770">
    <property type="entry name" value="Profilin (actin-binding protein)"/>
    <property type="match status" value="1"/>
</dbReference>
<dbReference type="InterPro" id="IPR036140">
    <property type="entry name" value="PFN_sf"/>
</dbReference>
<sequence>MLSALMNTNMPWAPSAWKHWVDHIIRQGHKFGLKRATLVHANGTTAAATSGFMLPSHEIQKFAAYFDGVIKGDPERISLQGKTYIIKSISASQIIAFNGSRYFVISRAKTMYIVVMCDSRTMYEDGARWLQRLTDSLVAKGY</sequence>
<evidence type="ECO:0008006" key="3">
    <source>
        <dbReference type="Google" id="ProtNLM"/>
    </source>
</evidence>
<dbReference type="Proteomes" id="UP001209878">
    <property type="component" value="Unassembled WGS sequence"/>
</dbReference>
<comment type="caution">
    <text evidence="1">The sequence shown here is derived from an EMBL/GenBank/DDBJ whole genome shotgun (WGS) entry which is preliminary data.</text>
</comment>
<keyword evidence="2" id="KW-1185">Reference proteome</keyword>
<protein>
    <recommendedName>
        <fullName evidence="3">Profilin</fullName>
    </recommendedName>
</protein>
<reference evidence="1" key="1">
    <citation type="journal article" date="2023" name="Mol. Biol. Evol.">
        <title>Third-Generation Sequencing Reveals the Adaptive Role of the Epigenome in Three Deep-Sea Polychaetes.</title>
        <authorList>
            <person name="Perez M."/>
            <person name="Aroh O."/>
            <person name="Sun Y."/>
            <person name="Lan Y."/>
            <person name="Juniper S.K."/>
            <person name="Young C.R."/>
            <person name="Angers B."/>
            <person name="Qian P.Y."/>
        </authorList>
    </citation>
    <scope>NUCLEOTIDE SEQUENCE</scope>
    <source>
        <strain evidence="1">R07B-5</strain>
    </source>
</reference>
<evidence type="ECO:0000313" key="1">
    <source>
        <dbReference type="EMBL" id="KAK2177440.1"/>
    </source>
</evidence>